<dbReference type="FunFam" id="3.20.20.80:FF:000006">
    <property type="entry name" value="Beta-galactosidase"/>
    <property type="match status" value="1"/>
</dbReference>
<dbReference type="SUPFAM" id="SSF49785">
    <property type="entry name" value="Galactose-binding domain-like"/>
    <property type="match status" value="2"/>
</dbReference>
<evidence type="ECO:0000256" key="7">
    <source>
        <dbReference type="ARBA" id="ARBA00022729"/>
    </source>
</evidence>
<proteinExistence type="inferred from homology"/>
<dbReference type="GO" id="GO:0030246">
    <property type="term" value="F:carbohydrate binding"/>
    <property type="evidence" value="ECO:0007669"/>
    <property type="project" value="InterPro"/>
</dbReference>
<dbReference type="OrthoDB" id="1657402at2759"/>
<keyword evidence="10 11" id="KW-0326">Glycosidase</keyword>
<keyword evidence="8 11" id="KW-0378">Hydrolase</keyword>
<dbReference type="InterPro" id="IPR001944">
    <property type="entry name" value="Glycoside_Hdrlase_35"/>
</dbReference>
<dbReference type="InterPro" id="IPR041392">
    <property type="entry name" value="GHD"/>
</dbReference>
<evidence type="ECO:0000256" key="3">
    <source>
        <dbReference type="ARBA" id="ARBA00009809"/>
    </source>
</evidence>
<dbReference type="Gramene" id="Manes.11G094400.1.v8.1">
    <property type="protein sequence ID" value="Manes.11G094400.1.v8.1.CDS"/>
    <property type="gene ID" value="Manes.11G094400.v8.1"/>
</dbReference>
<dbReference type="FunFam" id="2.60.120.260:FF:000050">
    <property type="entry name" value="Beta-galactosidase"/>
    <property type="match status" value="1"/>
</dbReference>
<evidence type="ECO:0000256" key="2">
    <source>
        <dbReference type="ARBA" id="ARBA00004271"/>
    </source>
</evidence>
<dbReference type="InterPro" id="IPR031330">
    <property type="entry name" value="Gly_Hdrlase_35_cat"/>
</dbReference>
<dbReference type="PANTHER" id="PTHR23421">
    <property type="entry name" value="BETA-GALACTOSIDASE RELATED"/>
    <property type="match status" value="1"/>
</dbReference>
<gene>
    <name evidence="15" type="ORF">MANES_11G094400v8</name>
</gene>
<dbReference type="Gene3D" id="2.60.120.260">
    <property type="entry name" value="Galactose-binding domain-like"/>
    <property type="match status" value="2"/>
</dbReference>
<dbReference type="GO" id="GO:0004565">
    <property type="term" value="F:beta-galactosidase activity"/>
    <property type="evidence" value="ECO:0000318"/>
    <property type="project" value="GO_Central"/>
</dbReference>
<accession>A0A2C9UZV1</accession>
<dbReference type="InterPro" id="IPR008979">
    <property type="entry name" value="Galactose-bd-like_sf"/>
</dbReference>
<evidence type="ECO:0000256" key="6">
    <source>
        <dbReference type="ARBA" id="ARBA00022525"/>
    </source>
</evidence>
<dbReference type="EMBL" id="CM004397">
    <property type="protein sequence ID" value="OAY37341.1"/>
    <property type="molecule type" value="Genomic_DNA"/>
</dbReference>
<dbReference type="PROSITE" id="PS01182">
    <property type="entry name" value="GLYCOSYL_HYDROL_F35"/>
    <property type="match status" value="1"/>
</dbReference>
<dbReference type="CDD" id="cd22842">
    <property type="entry name" value="Gal_Rha_Lectin_BGal"/>
    <property type="match status" value="1"/>
</dbReference>
<evidence type="ECO:0000313" key="15">
    <source>
        <dbReference type="EMBL" id="OAY37341.1"/>
    </source>
</evidence>
<keyword evidence="5" id="KW-0052">Apoplast</keyword>
<evidence type="ECO:0000256" key="11">
    <source>
        <dbReference type="RuleBase" id="RU000675"/>
    </source>
</evidence>
<organism evidence="15 16">
    <name type="scientific">Manihot esculenta</name>
    <name type="common">Cassava</name>
    <name type="synonym">Jatropha manihot</name>
    <dbReference type="NCBI Taxonomy" id="3983"/>
    <lineage>
        <taxon>Eukaryota</taxon>
        <taxon>Viridiplantae</taxon>
        <taxon>Streptophyta</taxon>
        <taxon>Embryophyta</taxon>
        <taxon>Tracheophyta</taxon>
        <taxon>Spermatophyta</taxon>
        <taxon>Magnoliopsida</taxon>
        <taxon>eudicotyledons</taxon>
        <taxon>Gunneridae</taxon>
        <taxon>Pentapetalae</taxon>
        <taxon>rosids</taxon>
        <taxon>fabids</taxon>
        <taxon>Malpighiales</taxon>
        <taxon>Euphorbiaceae</taxon>
        <taxon>Crotonoideae</taxon>
        <taxon>Manihoteae</taxon>
        <taxon>Manihot</taxon>
    </lineage>
</organism>
<dbReference type="InterPro" id="IPR000922">
    <property type="entry name" value="Lectin_gal-bd_dom"/>
</dbReference>
<evidence type="ECO:0000256" key="10">
    <source>
        <dbReference type="ARBA" id="ARBA00023295"/>
    </source>
</evidence>
<dbReference type="GO" id="GO:0005773">
    <property type="term" value="C:vacuole"/>
    <property type="evidence" value="ECO:0000318"/>
    <property type="project" value="GO_Central"/>
</dbReference>
<name>A0A2C9UZV1_MANES</name>
<dbReference type="InterPro" id="IPR048913">
    <property type="entry name" value="BetaGal_gal-bd"/>
</dbReference>
<evidence type="ECO:0000256" key="4">
    <source>
        <dbReference type="ARBA" id="ARBA00012756"/>
    </source>
</evidence>
<reference evidence="16" key="1">
    <citation type="journal article" date="2016" name="Nat. Biotechnol.">
        <title>Sequencing wild and cultivated cassava and related species reveals extensive interspecific hybridization and genetic diversity.</title>
        <authorList>
            <person name="Bredeson J.V."/>
            <person name="Lyons J.B."/>
            <person name="Prochnik S.E."/>
            <person name="Wu G.A."/>
            <person name="Ha C.M."/>
            <person name="Edsinger-Gonzales E."/>
            <person name="Grimwood J."/>
            <person name="Schmutz J."/>
            <person name="Rabbi I.Y."/>
            <person name="Egesi C."/>
            <person name="Nauluvula P."/>
            <person name="Lebot V."/>
            <person name="Ndunguru J."/>
            <person name="Mkamilo G."/>
            <person name="Bart R.S."/>
            <person name="Setter T.L."/>
            <person name="Gleadow R.M."/>
            <person name="Kulakow P."/>
            <person name="Ferguson M.E."/>
            <person name="Rounsley S."/>
            <person name="Rokhsar D.S."/>
        </authorList>
    </citation>
    <scope>NUCLEOTIDE SEQUENCE [LARGE SCALE GENOMIC DNA]</scope>
    <source>
        <strain evidence="16">cv. AM560-2</strain>
    </source>
</reference>
<evidence type="ECO:0000256" key="5">
    <source>
        <dbReference type="ARBA" id="ARBA00022523"/>
    </source>
</evidence>
<dbReference type="Pfam" id="PF01301">
    <property type="entry name" value="Glyco_hydro_35"/>
    <property type="match status" value="1"/>
</dbReference>
<dbReference type="Proteomes" id="UP000091857">
    <property type="component" value="Chromosome 11"/>
</dbReference>
<dbReference type="OMA" id="RYWISYL"/>
<comment type="catalytic activity">
    <reaction evidence="1 11">
        <text>Hydrolysis of terminal non-reducing beta-D-galactose residues in beta-D-galactosides.</text>
        <dbReference type="EC" id="3.2.1.23"/>
    </reaction>
</comment>
<dbReference type="EC" id="3.2.1.23" evidence="4 11"/>
<dbReference type="PROSITE" id="PS50228">
    <property type="entry name" value="SUEL_LECTIN"/>
    <property type="match status" value="1"/>
</dbReference>
<dbReference type="InterPro" id="IPR017853">
    <property type="entry name" value="GH"/>
</dbReference>
<evidence type="ECO:0000256" key="8">
    <source>
        <dbReference type="ARBA" id="ARBA00022801"/>
    </source>
</evidence>
<feature type="domain" description="SUEL-type lectin" evidence="14">
    <location>
        <begin position="746"/>
        <end position="835"/>
    </location>
</feature>
<feature type="signal peptide" evidence="13">
    <location>
        <begin position="1"/>
        <end position="23"/>
    </location>
</feature>
<sequence>MEVNLRNFPVIIFTSLFFLLASSSTEDNYQMGDKLGVIYDGRSLIINGKREILISGSIHYTRSHPHMWSEILQKARHGGLNVIQTYVFWNVHEPVQGQYNFEGQYDLVKFIKLIGEYGMYATLRVGPFIQAEWNHGGFPYWLREIRNITFRTDNPPFKYYMKRFVHMIIHKMREEKLFASQGGPIILSQVENEYNTVQPAFKESGIRYVEWAGNMAVGQKTGVPWIMCKQRDAPDPVINTCNGRNCGDTFIGPNRPNKPSLWTENWTAKYRVFGDPPSQRSAEDLAFSVARWFSKNGTLANYYMYHGGTNFGRSTSSFVTTRYYDEAPLDEYGLLREPKWGHLKDLHGALRLCKKALLWGNPSTKQLGDNLEARIYKKPGTELCAAFLTNNETRTPSVVKFRGKEYNLPARSISILPDCKTEVYNTKKVVSQHNVRSYVRSEVASNNLKWKMYKEVIPSQLKETSIDPYELYSLTKDRTDYGWYTTTIEINESDLPMRKDTRPVLQVASLGHAMLAFVNGEFVGAAHGSKIEKSFVLQKPVNLKPGSNTITLLGSLMGFPDSGAFMEHRYAGPRGVSILGLNTGTLDLTSNGWGHQVGLDGEKKKVYSEEGTKKVKWTKVEKGSGPALTWCKTYFDAPEGDDPVAVAMTGMGKGMIWINGNSIGRYWMSYLSPLGKPSQSTYHIPRAFLRSRNNLMVILEEENTNPEKIEILTVNRDTICSYISETYLASVKSWGRRNGKIIAIVDDLQPAAQITCPKYKKITSVEFASFGDSEGVCGEYLHGKCNAPNSKQVVEQHCLDKTSCRIPIDRQLFGNNQDDVCRESRQVLAVQVKCGED</sequence>
<dbReference type="GO" id="GO:0048046">
    <property type="term" value="C:apoplast"/>
    <property type="evidence" value="ECO:0007669"/>
    <property type="project" value="UniProtKB-SubCell"/>
</dbReference>
<keyword evidence="16" id="KW-1185">Reference proteome</keyword>
<dbReference type="Gene3D" id="2.60.120.740">
    <property type="match status" value="1"/>
</dbReference>
<dbReference type="PRINTS" id="PR00742">
    <property type="entry name" value="GLHYDRLASE35"/>
</dbReference>
<dbReference type="Pfam" id="PF21467">
    <property type="entry name" value="BetaGal_gal-bd"/>
    <property type="match status" value="1"/>
</dbReference>
<keyword evidence="9" id="KW-0325">Glycoprotein</keyword>
<dbReference type="GO" id="GO:0009827">
    <property type="term" value="P:plant-type cell wall modification"/>
    <property type="evidence" value="ECO:0000318"/>
    <property type="project" value="GO_Central"/>
</dbReference>
<dbReference type="GO" id="GO:0009505">
    <property type="term" value="C:plant-type cell wall"/>
    <property type="evidence" value="ECO:0000318"/>
    <property type="project" value="GO_Central"/>
</dbReference>
<feature type="chain" id="PRO_5012316242" description="Beta-galactosidase" evidence="13">
    <location>
        <begin position="24"/>
        <end position="837"/>
    </location>
</feature>
<dbReference type="Gene3D" id="3.20.20.80">
    <property type="entry name" value="Glycosidases"/>
    <property type="match status" value="1"/>
</dbReference>
<dbReference type="AlphaFoldDB" id="A0A2C9UZV1"/>
<evidence type="ECO:0000256" key="13">
    <source>
        <dbReference type="SAM" id="SignalP"/>
    </source>
</evidence>
<dbReference type="FunFam" id="2.60.120.260:FF:000142">
    <property type="entry name" value="Beta-galactosidase"/>
    <property type="match status" value="1"/>
</dbReference>
<comment type="caution">
    <text evidence="15">The sequence shown here is derived from an EMBL/GenBank/DDBJ whole genome shotgun (WGS) entry which is preliminary data.</text>
</comment>
<evidence type="ECO:0000256" key="1">
    <source>
        <dbReference type="ARBA" id="ARBA00001412"/>
    </source>
</evidence>
<dbReference type="InterPro" id="IPR043159">
    <property type="entry name" value="Lectin_gal-bd_sf"/>
</dbReference>
<dbReference type="GO" id="GO:0019388">
    <property type="term" value="P:galactose catabolic process"/>
    <property type="evidence" value="ECO:0000318"/>
    <property type="project" value="GO_Central"/>
</dbReference>
<evidence type="ECO:0000313" key="16">
    <source>
        <dbReference type="Proteomes" id="UP000091857"/>
    </source>
</evidence>
<keyword evidence="6" id="KW-0964">Secreted</keyword>
<comment type="subcellular location">
    <subcellularLocation>
        <location evidence="2">Secreted</location>
        <location evidence="2">Extracellular space</location>
        <location evidence="2">Apoplast</location>
    </subcellularLocation>
</comment>
<dbReference type="Pfam" id="PF17834">
    <property type="entry name" value="GHD"/>
    <property type="match status" value="1"/>
</dbReference>
<protein>
    <recommendedName>
        <fullName evidence="4 11">Beta-galactosidase</fullName>
        <ecNumber evidence="4 11">3.2.1.23</ecNumber>
    </recommendedName>
</protein>
<dbReference type="SUPFAM" id="SSF51445">
    <property type="entry name" value="(Trans)glycosidases"/>
    <property type="match status" value="1"/>
</dbReference>
<keyword evidence="7 13" id="KW-0732">Signal</keyword>
<evidence type="ECO:0000256" key="12">
    <source>
        <dbReference type="RuleBase" id="RU003679"/>
    </source>
</evidence>
<comment type="similarity">
    <text evidence="3 12">Belongs to the glycosyl hydrolase 35 family.</text>
</comment>
<dbReference type="Pfam" id="PF02140">
    <property type="entry name" value="SUEL_Lectin"/>
    <property type="match status" value="1"/>
</dbReference>
<evidence type="ECO:0000259" key="14">
    <source>
        <dbReference type="PROSITE" id="PS50228"/>
    </source>
</evidence>
<dbReference type="InterPro" id="IPR019801">
    <property type="entry name" value="Glyco_hydro_35_CS"/>
</dbReference>
<evidence type="ECO:0000256" key="9">
    <source>
        <dbReference type="ARBA" id="ARBA00023180"/>
    </source>
</evidence>